<accession>A0A1M6VF65</accession>
<dbReference type="GO" id="GO:0032259">
    <property type="term" value="P:methylation"/>
    <property type="evidence" value="ECO:0007669"/>
    <property type="project" value="UniProtKB-KW"/>
</dbReference>
<dbReference type="InterPro" id="IPR050508">
    <property type="entry name" value="Methyltransf_Superfamily"/>
</dbReference>
<dbReference type="RefSeq" id="WP_074818123.1">
    <property type="nucleotide sequence ID" value="NZ_FNTI01000001.1"/>
</dbReference>
<dbReference type="InterPro" id="IPR013216">
    <property type="entry name" value="Methyltransf_11"/>
</dbReference>
<reference evidence="2 3" key="1">
    <citation type="submission" date="2016-10" db="EMBL/GenBank/DDBJ databases">
        <authorList>
            <person name="de Groot N.N."/>
        </authorList>
    </citation>
    <scope>NUCLEOTIDE SEQUENCE [LARGE SCALE GENOMIC DNA]</scope>
    <source>
        <strain evidence="2 3">GAS522</strain>
    </source>
</reference>
<dbReference type="EMBL" id="FNTI01000001">
    <property type="protein sequence ID" value="SEC63951.1"/>
    <property type="molecule type" value="Genomic_DNA"/>
</dbReference>
<dbReference type="Pfam" id="PF08241">
    <property type="entry name" value="Methyltransf_11"/>
    <property type="match status" value="1"/>
</dbReference>
<evidence type="ECO:0000313" key="2">
    <source>
        <dbReference type="EMBL" id="SEC63951.1"/>
    </source>
</evidence>
<evidence type="ECO:0000313" key="3">
    <source>
        <dbReference type="Proteomes" id="UP000183208"/>
    </source>
</evidence>
<dbReference type="SUPFAM" id="SSF53335">
    <property type="entry name" value="S-adenosyl-L-methionine-dependent methyltransferases"/>
    <property type="match status" value="1"/>
</dbReference>
<dbReference type="InterPro" id="IPR029063">
    <property type="entry name" value="SAM-dependent_MTases_sf"/>
</dbReference>
<dbReference type="Proteomes" id="UP000183208">
    <property type="component" value="Unassembled WGS sequence"/>
</dbReference>
<evidence type="ECO:0000259" key="1">
    <source>
        <dbReference type="Pfam" id="PF08241"/>
    </source>
</evidence>
<proteinExistence type="predicted"/>
<dbReference type="PANTHER" id="PTHR42912">
    <property type="entry name" value="METHYLTRANSFERASE"/>
    <property type="match status" value="1"/>
</dbReference>
<dbReference type="OrthoDB" id="9777830at2"/>
<dbReference type="AlphaFoldDB" id="A0A1M6VF65"/>
<protein>
    <submittedName>
        <fullName evidence="2">Phosphatidylethanolamine/phosphatidyl-N-methylethanolamine N-methyltransferase</fullName>
    </submittedName>
</protein>
<dbReference type="GO" id="GO:0008757">
    <property type="term" value="F:S-adenosylmethionine-dependent methyltransferase activity"/>
    <property type="evidence" value="ECO:0007669"/>
    <property type="project" value="InterPro"/>
</dbReference>
<name>A0A1M6VF65_9BRAD</name>
<keyword evidence="2" id="KW-0808">Transferase</keyword>
<dbReference type="CDD" id="cd02440">
    <property type="entry name" value="AdoMet_MTases"/>
    <property type="match status" value="1"/>
</dbReference>
<dbReference type="PANTHER" id="PTHR42912:SF80">
    <property type="entry name" value="METHYLTRANSFERASE DOMAIN-CONTAINING PROTEIN"/>
    <property type="match status" value="1"/>
</dbReference>
<feature type="domain" description="Methyltransferase type 11" evidence="1">
    <location>
        <begin position="58"/>
        <end position="154"/>
    </location>
</feature>
<sequence>MAEIIKLDGSRPLDFDRETVEQAYDRWAPVYDLVFGGVFSKGRKAAIQATNKIGGRVLEVGVGTGISLPQYAPHLRIFGTDISEAMLDKAKKRVTELGLKNVEGLAVMDAEKLEFPDNSFDVVMAQYVVTAVPNPEKALDEFARVLRPGGELIILTRVSADAGMRRFIEQRLQPVVRPLGFRTAEFAWSRYAQWLAGARGIELAERRLVPPLGHFSLVRFRKIEAAAAVA</sequence>
<keyword evidence="2" id="KW-0489">Methyltransferase</keyword>
<organism evidence="2 3">
    <name type="scientific">Bradyrhizobium lablabi</name>
    <dbReference type="NCBI Taxonomy" id="722472"/>
    <lineage>
        <taxon>Bacteria</taxon>
        <taxon>Pseudomonadati</taxon>
        <taxon>Pseudomonadota</taxon>
        <taxon>Alphaproteobacteria</taxon>
        <taxon>Hyphomicrobiales</taxon>
        <taxon>Nitrobacteraceae</taxon>
        <taxon>Bradyrhizobium</taxon>
    </lineage>
</organism>
<gene>
    <name evidence="2" type="ORF">SAMN05444171_1918</name>
</gene>
<dbReference type="Gene3D" id="3.40.50.150">
    <property type="entry name" value="Vaccinia Virus protein VP39"/>
    <property type="match status" value="1"/>
</dbReference>